<feature type="region of interest" description="Disordered" evidence="1">
    <location>
        <begin position="283"/>
        <end position="306"/>
    </location>
</feature>
<dbReference type="GO" id="GO:0000149">
    <property type="term" value="F:SNARE binding"/>
    <property type="evidence" value="ECO:0007669"/>
    <property type="project" value="TreeGrafter"/>
</dbReference>
<dbReference type="Proteomes" id="UP000290189">
    <property type="component" value="Unassembled WGS sequence"/>
</dbReference>
<evidence type="ECO:0000313" key="3">
    <source>
        <dbReference type="Proteomes" id="UP000290189"/>
    </source>
</evidence>
<dbReference type="SUPFAM" id="SSF50978">
    <property type="entry name" value="WD40 repeat-like"/>
    <property type="match status" value="1"/>
</dbReference>
<feature type="compositionally biased region" description="Low complexity" evidence="1">
    <location>
        <begin position="286"/>
        <end position="298"/>
    </location>
</feature>
<protein>
    <submittedName>
        <fullName evidence="2">Uncharacterized protein</fullName>
    </submittedName>
</protein>
<dbReference type="GO" id="GO:0070939">
    <property type="term" value="C:Dsl1/NZR complex"/>
    <property type="evidence" value="ECO:0007669"/>
    <property type="project" value="TreeGrafter"/>
</dbReference>
<keyword evidence="2" id="KW-0496">Mitochondrion</keyword>
<accession>A0A3P3YAW5</accession>
<proteinExistence type="predicted"/>
<dbReference type="GO" id="GO:0006890">
    <property type="term" value="P:retrograde vesicle-mediated transport, Golgi to endoplasmic reticulum"/>
    <property type="evidence" value="ECO:0007669"/>
    <property type="project" value="TreeGrafter"/>
</dbReference>
<geneLocation type="mitochondrion" evidence="2"/>
<reference evidence="2 3" key="1">
    <citation type="submission" date="2018-03" db="EMBL/GenBank/DDBJ databases">
        <authorList>
            <person name="Fogelqvist J."/>
        </authorList>
    </citation>
    <scope>NUCLEOTIDE SEQUENCE [LARGE SCALE GENOMIC DNA]</scope>
</reference>
<dbReference type="EMBL" id="OVEO01000007">
    <property type="protein sequence ID" value="SPQ97308.1"/>
    <property type="molecule type" value="Genomic_DNA"/>
</dbReference>
<organism evidence="2 3">
    <name type="scientific">Plasmodiophora brassicae</name>
    <name type="common">Clubroot disease agent</name>
    <dbReference type="NCBI Taxonomy" id="37360"/>
    <lineage>
        <taxon>Eukaryota</taxon>
        <taxon>Sar</taxon>
        <taxon>Rhizaria</taxon>
        <taxon>Endomyxa</taxon>
        <taxon>Phytomyxea</taxon>
        <taxon>Plasmodiophorida</taxon>
        <taxon>Plasmodiophoridae</taxon>
        <taxon>Plasmodiophora</taxon>
    </lineage>
</organism>
<evidence type="ECO:0000256" key="1">
    <source>
        <dbReference type="SAM" id="MobiDB-lite"/>
    </source>
</evidence>
<gene>
    <name evidence="2" type="ORF">PLBR_LOCUS4523</name>
</gene>
<dbReference type="PANTHER" id="PTHR15922:SF2">
    <property type="entry name" value="NBAS SUBUNIT OF NRZ TETHERING COMPLEX"/>
    <property type="match status" value="1"/>
</dbReference>
<name>A0A3P3YAW5_PLABS</name>
<dbReference type="PANTHER" id="PTHR15922">
    <property type="entry name" value="NEUROBLASTOMA-AMPLIFIED SEQUENCE"/>
    <property type="match status" value="1"/>
</dbReference>
<evidence type="ECO:0000313" key="2">
    <source>
        <dbReference type="EMBL" id="SPQ97308.1"/>
    </source>
</evidence>
<dbReference type="InterPro" id="IPR036322">
    <property type="entry name" value="WD40_repeat_dom_sf"/>
</dbReference>
<sequence>MDGCNEGSGDGQPMLYDSVPLASWSIPDLGSGQYDVIDDADVDALAEPRQVAPSRCRRFVDALCGLSGRLKPLTDDDERKAMQAASSRWHLAAHRRTVVVGAFTGVYCIRIQKDNLAASLKFHDLFKQKPISSQDSAAALFHTPSHFVWNEDGTLLACHFAGRCYVYDSSRPLRRLNKILSVPVKGDVVSLCFIRIHDRNETTASSSPIFLCAATRQAIIYSINIGHVSGDGRFHSRRALSVARDGQPSRSSRDPVVHEFSVQHLFDGLSGVAVRDSSSTLYAFGPDSDPSNSDLDPPCNEETQSVSPRMTLKQFDIAQTMAANIDATRLQFRSLDVLGEPPGPMIDNSITPSRRRLAQLLGQSKPGMHMKQVSPLSVLNVVIRMSPCQTAIATLDGYGHVTIWRVRPRPKRVGAIVFKTPAVDISFWSDDLLVVCLGDGDLAIWSIAVRDGDTLELSRDCGIQKFEPRIRVSLSSLSPSGLFALTTLDHYLRPRVAWSEEIPASGTIMRRVSLTLSSIRRVPVEAALAHCLSRQAYDSALELCSRFQICADPVYQRQFASGVVSSDSISSLLCNVKTDQYWVLEQCRTRVATDAAAQKELLEYGLKQTDASSRKPSADSAVRDESAILWAYRLLFLYYLDVLETFTLIQRYDPSEFREFRSTSLRDIAIAAARADRISALQVLLHRHSRVLEPYRLEILSCIPETVPVTSYETLLPSANVSEGAIHSAGAVVASCQARDPDWVEQTSEFLSFVLKSVLTPERTPDDAVPVVDQWKAMLTETGPGVPVNVWLEERALEIDQRSGFTSNAVSLLRYGVEQFPDDVRLRDLLSAAAWFSSFVYDWDGESDNHSRYVLSKFAQEDSNVARIALMLSASSAHSIVQDAVERVWPMFPDRIERRRCMVEFILERLAPQHTPLAVSLLRSESIIENPEDVARSAFGLCRVSDPANFPYISELADIANDELCFQMLRSCEICIKRRHPLPPSVFADNDHDAILSVIRSIILDEVTGISSKLLLPSQRYGGLLKDVYTLAGAERIHEAQEVFLAAIFNHGQLDVARHFSLIFDRSVFERVALREARAQFNRAGPEPSDPAMQSAHAALSLCEDNADVVEERNLHEAVERIRRFGLSSFRPIELRPGEFRVELLRKLIDCFVRRDRRHDSQEFQDIVDICSLVGIRSQDEVSDVLMRAALLANSFNHKDRAAQLATRIMTERHYRAAWKACVDFDDPSLYRHALWACPDSELLNLLDNQCANIAYDAEQHVRPDERISSLGDLVPLAAYVADVDDDHRAVQLVQRAVDNPPVDVRISVMIEFAYRCLATISVLKHQRLSVSARDMVTIDNGTLLSMLHGSPADYVTQSALNFHKSMQLCAELCQTVPNEFDGDRMVVDREYAQSAFQRLIQSLDSERIESVMSLSERCQVNLDDLVRSHMRYLFTSVQNKAELEQHVGKWGVLMLGKVKSGTIFDEVDDLVSGTDHVRRSILYRLRSSVDKSASSRLQKHISILERLQKSDIAVDYKLVLRGGSDAHAALLSAVNDRTVSVLGRLASRISELQHVPSVPPLTESTVVMLYLVSVVTAGPPRGWSQSYASWIQPYDHYFRKLPVDSVVEVFLNVPDNLVALEYGLDYVAQRDPSSASRLSLARTACRLANASPIPETRRFFFDQHGGDIVTRCKRALHAAVASCSDADAVVRFIRSAHEVAAEDSIVIESIDRAAAVHSFAKSVVDTTSALSVCAPIRHEDNGFRLTFRQQCPISVCAADPKSIPEAAGAISNVIRHYPASVTEAAIRYLKEVASGQRGNATYPVRAAILSALDEDDKDPELYCLALLDSCWTPSAAPNAPIDRALLRRLALESRESDVQLCALATMMVAKPDLVEQDVALSILSSYASLPGVTGRLLRMFAALAPGLDEDLQRAFIAQVKISADGLTALKVALVSNLEHIRRDAVTELNRLPGDTDHGSFRLPTELDALRQDVVDSGDDSVVALALKACLVDDLIDGPVQTVIQWYLSSRVQDADAIGGPIHCAALLCIRRRFTMAACLLDHRRPSYRRNLDLAVRDMIRRFESSVKSPRAAPELRQTLHHALSGLSTSGFATTYVADVNAL</sequence>